<comment type="caution">
    <text evidence="1">The sequence shown here is derived from an EMBL/GenBank/DDBJ whole genome shotgun (WGS) entry which is preliminary data.</text>
</comment>
<evidence type="ECO:0000313" key="2">
    <source>
        <dbReference type="Proteomes" id="UP000283530"/>
    </source>
</evidence>
<accession>A0A443PDL4</accession>
<protein>
    <submittedName>
        <fullName evidence="1">Uncharacterized protein</fullName>
    </submittedName>
</protein>
<gene>
    <name evidence="1" type="ORF">CKAN_01789200</name>
</gene>
<keyword evidence="2" id="KW-1185">Reference proteome</keyword>
<evidence type="ECO:0000313" key="1">
    <source>
        <dbReference type="EMBL" id="RWR88851.1"/>
    </source>
</evidence>
<organism evidence="1 2">
    <name type="scientific">Cinnamomum micranthum f. kanehirae</name>
    <dbReference type="NCBI Taxonomy" id="337451"/>
    <lineage>
        <taxon>Eukaryota</taxon>
        <taxon>Viridiplantae</taxon>
        <taxon>Streptophyta</taxon>
        <taxon>Embryophyta</taxon>
        <taxon>Tracheophyta</taxon>
        <taxon>Spermatophyta</taxon>
        <taxon>Magnoliopsida</taxon>
        <taxon>Magnoliidae</taxon>
        <taxon>Laurales</taxon>
        <taxon>Lauraceae</taxon>
        <taxon>Cinnamomum</taxon>
    </lineage>
</organism>
<reference evidence="1 2" key="1">
    <citation type="journal article" date="2019" name="Nat. Plants">
        <title>Stout camphor tree genome fills gaps in understanding of flowering plant genome evolution.</title>
        <authorList>
            <person name="Chaw S.M."/>
            <person name="Liu Y.C."/>
            <person name="Wu Y.W."/>
            <person name="Wang H.Y."/>
            <person name="Lin C.I."/>
            <person name="Wu C.S."/>
            <person name="Ke H.M."/>
            <person name="Chang L.Y."/>
            <person name="Hsu C.Y."/>
            <person name="Yang H.T."/>
            <person name="Sudianto E."/>
            <person name="Hsu M.H."/>
            <person name="Wu K.P."/>
            <person name="Wang L.N."/>
            <person name="Leebens-Mack J.H."/>
            <person name="Tsai I.J."/>
        </authorList>
    </citation>
    <scope>NUCLEOTIDE SEQUENCE [LARGE SCALE GENOMIC DNA]</scope>
    <source>
        <strain evidence="2">cv. Chaw 1501</strain>
        <tissue evidence="1">Young leaves</tissue>
    </source>
</reference>
<dbReference type="AlphaFoldDB" id="A0A443PDL4"/>
<proteinExistence type="predicted"/>
<dbReference type="Proteomes" id="UP000283530">
    <property type="component" value="Unassembled WGS sequence"/>
</dbReference>
<name>A0A443PDL4_9MAGN</name>
<sequence length="102" mass="11298">MKTTLSRTDFFSSGWFQGSCFEYAWEKEGSRCTSHSISLRNGVGTLLSSQMGFFALPGSLNSIIEGSKIAQDKVLVERFSLCRTSCRLFHFSYLSGFCVGIG</sequence>
<dbReference type="EMBL" id="QPKB01000007">
    <property type="protein sequence ID" value="RWR88851.1"/>
    <property type="molecule type" value="Genomic_DNA"/>
</dbReference>